<organism evidence="1 2">
    <name type="scientific">Pyropia yezoensis</name>
    <name type="common">Susabi-nori</name>
    <name type="synonym">Porphyra yezoensis</name>
    <dbReference type="NCBI Taxonomy" id="2788"/>
    <lineage>
        <taxon>Eukaryota</taxon>
        <taxon>Rhodophyta</taxon>
        <taxon>Bangiophyceae</taxon>
        <taxon>Bangiales</taxon>
        <taxon>Bangiaceae</taxon>
        <taxon>Pyropia</taxon>
    </lineage>
</organism>
<keyword evidence="2" id="KW-1185">Reference proteome</keyword>
<proteinExistence type="predicted"/>
<dbReference type="Proteomes" id="UP000798662">
    <property type="component" value="Chromosome 1"/>
</dbReference>
<gene>
    <name evidence="1" type="ORF">I4F81_001348</name>
</gene>
<accession>A0ACC3BMK8</accession>
<name>A0ACC3BMK8_PYRYE</name>
<evidence type="ECO:0000313" key="2">
    <source>
        <dbReference type="Proteomes" id="UP000798662"/>
    </source>
</evidence>
<evidence type="ECO:0000313" key="1">
    <source>
        <dbReference type="EMBL" id="KAK1858747.1"/>
    </source>
</evidence>
<comment type="caution">
    <text evidence="1">The sequence shown here is derived from an EMBL/GenBank/DDBJ whole genome shotgun (WGS) entry which is preliminary data.</text>
</comment>
<sequence>MLASLGRVHLRRPRSYRMANSPGGVLPRLAAAWRALTATAAPAAPSPPTGAATPSVAADAAAGGTVGVKRLNHVAVAVPDLAAATAFYRDVLGAAVSAPAAQAAHGVTTVFVGLGNTQLELLSPLGAESPIANFLARRPGGGIHHVCVEVGDLPAAVAVLRDRGVRMLAEEIKVGAHGKGVMFLHPADCGGVLLELEQA</sequence>
<reference evidence="1" key="1">
    <citation type="submission" date="2019-11" db="EMBL/GenBank/DDBJ databases">
        <title>Nori genome reveals adaptations in red seaweeds to the harsh intertidal environment.</title>
        <authorList>
            <person name="Wang D."/>
            <person name="Mao Y."/>
        </authorList>
    </citation>
    <scope>NUCLEOTIDE SEQUENCE</scope>
    <source>
        <tissue evidence="1">Gametophyte</tissue>
    </source>
</reference>
<dbReference type="EMBL" id="CM020618">
    <property type="protein sequence ID" value="KAK1858747.1"/>
    <property type="molecule type" value="Genomic_DNA"/>
</dbReference>
<protein>
    <submittedName>
        <fullName evidence="1">Uncharacterized protein</fullName>
    </submittedName>
</protein>